<proteinExistence type="predicted"/>
<protein>
    <submittedName>
        <fullName evidence="2">Uncharacterized protein</fullName>
    </submittedName>
</protein>
<accession>A0A139GXN0</accession>
<feature type="compositionally biased region" description="Polar residues" evidence="1">
    <location>
        <begin position="30"/>
        <end position="53"/>
    </location>
</feature>
<reference evidence="2 3" key="1">
    <citation type="submission" date="2015-07" db="EMBL/GenBank/DDBJ databases">
        <title>Comparative genomics of the Sigatoka disease complex on banana suggests a link between parallel evolutionary changes in Pseudocercospora fijiensis and Pseudocercospora eumusae and increased virulence on the banana host.</title>
        <authorList>
            <person name="Chang T.-C."/>
            <person name="Salvucci A."/>
            <person name="Crous P.W."/>
            <person name="Stergiopoulos I."/>
        </authorList>
    </citation>
    <scope>NUCLEOTIDE SEQUENCE [LARGE SCALE GENOMIC DNA]</scope>
    <source>
        <strain evidence="2 3">CBS 114824</strain>
    </source>
</reference>
<feature type="compositionally biased region" description="Basic residues" evidence="1">
    <location>
        <begin position="1"/>
        <end position="10"/>
    </location>
</feature>
<evidence type="ECO:0000313" key="2">
    <source>
        <dbReference type="EMBL" id="KXS94940.1"/>
    </source>
</evidence>
<feature type="compositionally biased region" description="Polar residues" evidence="1">
    <location>
        <begin position="147"/>
        <end position="156"/>
    </location>
</feature>
<organism evidence="2 3">
    <name type="scientific">Pseudocercospora eumusae</name>
    <dbReference type="NCBI Taxonomy" id="321146"/>
    <lineage>
        <taxon>Eukaryota</taxon>
        <taxon>Fungi</taxon>
        <taxon>Dikarya</taxon>
        <taxon>Ascomycota</taxon>
        <taxon>Pezizomycotina</taxon>
        <taxon>Dothideomycetes</taxon>
        <taxon>Dothideomycetidae</taxon>
        <taxon>Mycosphaerellales</taxon>
        <taxon>Mycosphaerellaceae</taxon>
        <taxon>Pseudocercospora</taxon>
    </lineage>
</organism>
<dbReference type="AlphaFoldDB" id="A0A139GXN0"/>
<dbReference type="EMBL" id="LFZN01000245">
    <property type="protein sequence ID" value="KXS94940.1"/>
    <property type="molecule type" value="Genomic_DNA"/>
</dbReference>
<evidence type="ECO:0000256" key="1">
    <source>
        <dbReference type="SAM" id="MobiDB-lite"/>
    </source>
</evidence>
<gene>
    <name evidence="2" type="ORF">AC578_6130</name>
</gene>
<keyword evidence="3" id="KW-1185">Reference proteome</keyword>
<dbReference type="Proteomes" id="UP000070133">
    <property type="component" value="Unassembled WGS sequence"/>
</dbReference>
<sequence length="180" mass="19812">MKHQNSHQKLRITDFFHPHKKSPTIHPKVSNPSLQEISTRTTDIPNREPTTTTHQKRKHAGSQVLNESSNQKSGEGSASKSSARQNRNSSLEEDPDDGTSDDDSSSLFTIADSLLDVDESRFDRSNAPSPSSIAADGVKTGDIDRSTAASQTSDGVLSQRKRDRVVARIHDLLRNDLRQG</sequence>
<comment type="caution">
    <text evidence="2">The sequence shown here is derived from an EMBL/GenBank/DDBJ whole genome shotgun (WGS) entry which is preliminary data.</text>
</comment>
<feature type="region of interest" description="Disordered" evidence="1">
    <location>
        <begin position="119"/>
        <end position="160"/>
    </location>
</feature>
<evidence type="ECO:0000313" key="3">
    <source>
        <dbReference type="Proteomes" id="UP000070133"/>
    </source>
</evidence>
<feature type="compositionally biased region" description="Low complexity" evidence="1">
    <location>
        <begin position="72"/>
        <end position="83"/>
    </location>
</feature>
<feature type="compositionally biased region" description="Acidic residues" evidence="1">
    <location>
        <begin position="91"/>
        <end position="104"/>
    </location>
</feature>
<name>A0A139GXN0_9PEZI</name>
<feature type="region of interest" description="Disordered" evidence="1">
    <location>
        <begin position="1"/>
        <end position="107"/>
    </location>
</feature>